<sequence>MRRRLLTAASLVALCSSPVWADEEISSERTSPVRTSDAGDIVITSSGRVTLTGNSGPAVVIDSDNSVETRSGSSITIADQSNATGIFLEGGRTGSLSHGGVIQLTDESLSLNTALNEPLGALTEETNKTGILVGAAGEPAFVGDVTVTGGVAVVGQNSYGVRVVSGIDGNLNLGGTISVTGENSTVVSVEGPVSGDVVVRNVSNINATGAGSTALAVNADIGGGVRISGPLQANGYRISDRTLREVFQALAENGSPIAEDQRQSGPVVVIAGSVVDGVFIAGGQDGATAGIINGLGSAPSLVVQTAAGATGPLTLGEVVYEEADTSEDAEEGDTVTTNRGFGLVNDGNIRANGVFDGVSSTAILIAGRDVNGTVQAAILGAGGFENTGSVVSVAYDAHTTAVHLGDGAQMAGFTNSGSVFATSARGFDDDGFADNAFGTGSATAIHIESGVLIDRIDNTGTIRGRVNTGGVAATGIHIENNTLQTITNTGTIAADAVDLADSANPVLTAIDARNMTAGLTITQSAATGENAVAPAIAGDIRFGSGDDTLDIQAGTVTGDIYFGAGADNLILRNATLTGAINSGDGQLTIDVENSNLELGLTNQVNITSARFGDGAVLNLVLDRNTSANASVSASGEISFEHGSELVVSLSELVGAAQTYQVLSAGTLNIADEAVILEAVDTPFIYSATLERDAGDPNSLVLSLERKTAEQIGFDPNRAAVYDAALSLFDDVSSLGNAIASIRDADAFYSAYDQLLPEYAASAIQFALASHDAAAGALSTRLRNARLSPSELAGLWIQEFGYYADRTGSALGPGYRGYGVGLAVGIDRPLGPFYAVGMSLAGAASEIEQIGLNHDPMTTLMGQVSGYAAIDFGGIDASFTASAGINRFETQRNIGIGSYTGSTSADWGGWHYSLSAQAGRDIPLGNWIVRPEASLTWLSISEDGFNEIALDNTAPELALFVDSRTTSALTGGATVTVARMFQRSGSWWMPYARVGYRGDFSGNSGETTARFGENGTPFTLRAADLPSAGLLAGLGFSGGSNYTTFTFAYDADYRDDYVNHVLRLVLRMNF</sequence>
<dbReference type="Proteomes" id="UP000286954">
    <property type="component" value="Chromosome"/>
</dbReference>
<dbReference type="OrthoDB" id="7613961at2"/>
<dbReference type="PROSITE" id="PS51208">
    <property type="entry name" value="AUTOTRANSPORTER"/>
    <property type="match status" value="1"/>
</dbReference>
<gene>
    <name evidence="1" type="ORF">X907_1714</name>
</gene>
<evidence type="ECO:0000313" key="1">
    <source>
        <dbReference type="EMBL" id="AZU04245.1"/>
    </source>
</evidence>
<dbReference type="EMBL" id="CP018911">
    <property type="protein sequence ID" value="AZU04245.1"/>
    <property type="molecule type" value="Genomic_DNA"/>
</dbReference>
<accession>A0A3T0E9W8</accession>
<keyword evidence="2" id="KW-1185">Reference proteome</keyword>
<dbReference type="AlphaFoldDB" id="A0A3T0E9W8"/>
<dbReference type="KEGG" id="gak:X907_1714"/>
<organism evidence="1 2">
    <name type="scientific">Glycocaulis alkaliphilus</name>
    <dbReference type="NCBI Taxonomy" id="1434191"/>
    <lineage>
        <taxon>Bacteria</taxon>
        <taxon>Pseudomonadati</taxon>
        <taxon>Pseudomonadota</taxon>
        <taxon>Alphaproteobacteria</taxon>
        <taxon>Maricaulales</taxon>
        <taxon>Maricaulaceae</taxon>
        <taxon>Glycocaulis</taxon>
    </lineage>
</organism>
<proteinExistence type="predicted"/>
<reference evidence="1 2" key="1">
    <citation type="submission" date="2016-12" db="EMBL/GenBank/DDBJ databases">
        <title>The genome of dimorphic prosthecate Glycocaulis alkaliphilus 6b-8t, isolated from crude oil dictates its adaptability in petroleum environments.</title>
        <authorList>
            <person name="Wu X.-L."/>
            <person name="Geng S."/>
        </authorList>
    </citation>
    <scope>NUCLEOTIDE SEQUENCE [LARGE SCALE GENOMIC DNA]</scope>
    <source>
        <strain evidence="1 2">6B-8</strain>
    </source>
</reference>
<dbReference type="SMART" id="SM00869">
    <property type="entry name" value="Autotransporter"/>
    <property type="match status" value="1"/>
</dbReference>
<evidence type="ECO:0000313" key="2">
    <source>
        <dbReference type="Proteomes" id="UP000286954"/>
    </source>
</evidence>
<dbReference type="InterPro" id="IPR036709">
    <property type="entry name" value="Autotransporte_beta_dom_sf"/>
</dbReference>
<dbReference type="SUPFAM" id="SSF103515">
    <property type="entry name" value="Autotransporter"/>
    <property type="match status" value="1"/>
</dbReference>
<name>A0A3T0E9W8_9PROT</name>
<dbReference type="RefSeq" id="WP_127567034.1">
    <property type="nucleotide sequence ID" value="NZ_BMFB01000003.1"/>
</dbReference>
<dbReference type="InterPro" id="IPR005546">
    <property type="entry name" value="Autotransporte_beta"/>
</dbReference>
<dbReference type="Gene3D" id="2.40.128.130">
    <property type="entry name" value="Autotransporter beta-domain"/>
    <property type="match status" value="1"/>
</dbReference>
<dbReference type="Pfam" id="PF03797">
    <property type="entry name" value="Autotransporter"/>
    <property type="match status" value="1"/>
</dbReference>
<protein>
    <submittedName>
        <fullName evidence="1">Outer membrane autotransporter</fullName>
    </submittedName>
</protein>